<dbReference type="PANTHER" id="PTHR12286:SF5">
    <property type="entry name" value="SACCHAROPINE DEHYDROGENASE-LIKE OXIDOREDUCTASE"/>
    <property type="match status" value="1"/>
</dbReference>
<name>A0ABS7QJS5_9ACTN</name>
<sequence>MGTSRPYDIVLFGATGFTGGLTAEYLARHAPEGCRWALAGRDPAKLERVRERLAALDPACASLPLLTAEVAQADTLRDFAARTRVVISTVGPYLRYGEPLVAACAEVGTDYVDLTGEPEFVDLMYLKHHRAAVASGARIVHSCGFDSLPYDLGALLTVRQLPSDAPVFVEGFVRAAGTVSGGTVASALMAVSRPLAMVRAARHRRAAEPTPAGRRSRAVLRGPRWSADARAWTLPMPTIDPMVVTRSATALDDYGPDFRYAHNAAVKWLPVALVGGVGVVAALAAAQLPPVRRALEHTRKPGEGPDERRRAKGWFTVRFAGRSGKERVWTEVSGGDPGYGATSLMLAESALSLAFDDLPVTAGQLTPAAAMGTALIDRLTAAGMRFAVLQAPPRSAPGRWKG</sequence>
<accession>A0ABS7QJS5</accession>
<evidence type="ECO:0000259" key="1">
    <source>
        <dbReference type="Pfam" id="PF03435"/>
    </source>
</evidence>
<dbReference type="InterPro" id="IPR036291">
    <property type="entry name" value="NAD(P)-bd_dom_sf"/>
</dbReference>
<dbReference type="Proteomes" id="UP001198565">
    <property type="component" value="Unassembled WGS sequence"/>
</dbReference>
<dbReference type="Pfam" id="PF03435">
    <property type="entry name" value="Sacchrp_dh_NADP"/>
    <property type="match status" value="1"/>
</dbReference>
<dbReference type="InterPro" id="IPR051276">
    <property type="entry name" value="Saccharopine_DH-like_oxidrdct"/>
</dbReference>
<dbReference type="EMBL" id="JAINVZ010000001">
    <property type="protein sequence ID" value="MBY8883416.1"/>
    <property type="molecule type" value="Genomic_DNA"/>
</dbReference>
<evidence type="ECO:0000313" key="3">
    <source>
        <dbReference type="Proteomes" id="UP001198565"/>
    </source>
</evidence>
<organism evidence="2 3">
    <name type="scientific">Streptantibioticus parmotrematis</name>
    <dbReference type="NCBI Taxonomy" id="2873249"/>
    <lineage>
        <taxon>Bacteria</taxon>
        <taxon>Bacillati</taxon>
        <taxon>Actinomycetota</taxon>
        <taxon>Actinomycetes</taxon>
        <taxon>Kitasatosporales</taxon>
        <taxon>Streptomycetaceae</taxon>
        <taxon>Streptantibioticus</taxon>
    </lineage>
</organism>
<protein>
    <submittedName>
        <fullName evidence="2">Saccharopine dehydrogenase NADP-binding domain-containing protein</fullName>
    </submittedName>
</protein>
<gene>
    <name evidence="2" type="ORF">K7472_00960</name>
</gene>
<dbReference type="PANTHER" id="PTHR12286">
    <property type="entry name" value="SACCHAROPINE DEHYDROGENASE-LIKE OXIDOREDUCTASE"/>
    <property type="match status" value="1"/>
</dbReference>
<dbReference type="InterPro" id="IPR005097">
    <property type="entry name" value="Sacchrp_dh_NADP-bd"/>
</dbReference>
<keyword evidence="3" id="KW-1185">Reference proteome</keyword>
<proteinExistence type="predicted"/>
<comment type="caution">
    <text evidence="2">The sequence shown here is derived from an EMBL/GenBank/DDBJ whole genome shotgun (WGS) entry which is preliminary data.</text>
</comment>
<dbReference type="RefSeq" id="WP_222973004.1">
    <property type="nucleotide sequence ID" value="NZ_JAINVZ010000001.1"/>
</dbReference>
<dbReference type="SUPFAM" id="SSF51735">
    <property type="entry name" value="NAD(P)-binding Rossmann-fold domains"/>
    <property type="match status" value="1"/>
</dbReference>
<feature type="domain" description="Saccharopine dehydrogenase NADP binding" evidence="1">
    <location>
        <begin position="9"/>
        <end position="139"/>
    </location>
</feature>
<evidence type="ECO:0000313" key="2">
    <source>
        <dbReference type="EMBL" id="MBY8883416.1"/>
    </source>
</evidence>
<reference evidence="2 3" key="1">
    <citation type="submission" date="2021-08" db="EMBL/GenBank/DDBJ databases">
        <title>Streptomyces sp. PTM05 isolated from lichen.</title>
        <authorList>
            <person name="Somphong A."/>
            <person name="Phongsopitanun W."/>
            <person name="Tanasupawat S."/>
        </authorList>
    </citation>
    <scope>NUCLEOTIDE SEQUENCE [LARGE SCALE GENOMIC DNA]</scope>
    <source>
        <strain evidence="2 3">Ptm05</strain>
    </source>
</reference>
<dbReference type="Gene3D" id="3.40.50.720">
    <property type="entry name" value="NAD(P)-binding Rossmann-like Domain"/>
    <property type="match status" value="1"/>
</dbReference>